<name>A0A9W4UPB9_9PLEO</name>
<dbReference type="AlphaFoldDB" id="A0A9W4UPB9"/>
<dbReference type="GO" id="GO:0008237">
    <property type="term" value="F:metallopeptidase activity"/>
    <property type="evidence" value="ECO:0007669"/>
    <property type="project" value="UniProtKB-KW"/>
</dbReference>
<keyword evidence="4" id="KW-0732">Signal</keyword>
<dbReference type="Proteomes" id="UP001152607">
    <property type="component" value="Unassembled WGS sequence"/>
</dbReference>
<comment type="similarity">
    <text evidence="1">Belongs to the peptidase M43B family.</text>
</comment>
<keyword evidence="5" id="KW-0378">Hydrolase</keyword>
<dbReference type="GO" id="GO:0046872">
    <property type="term" value="F:metal ion binding"/>
    <property type="evidence" value="ECO:0007669"/>
    <property type="project" value="UniProtKB-KW"/>
</dbReference>
<dbReference type="CDD" id="cd04275">
    <property type="entry name" value="ZnMc_pappalysin_like"/>
    <property type="match status" value="1"/>
</dbReference>
<keyword evidence="2" id="KW-0645">Protease</keyword>
<comment type="caution">
    <text evidence="10">The sequence shown here is derived from an EMBL/GenBank/DDBJ whole genome shotgun (WGS) entry which is preliminary data.</text>
</comment>
<evidence type="ECO:0000256" key="1">
    <source>
        <dbReference type="ARBA" id="ARBA00008721"/>
    </source>
</evidence>
<dbReference type="EMBL" id="CAOQHR010000008">
    <property type="protein sequence ID" value="CAI6338984.1"/>
    <property type="molecule type" value="Genomic_DNA"/>
</dbReference>
<proteinExistence type="inferred from homology"/>
<keyword evidence="8" id="KW-1015">Disulfide bond</keyword>
<protein>
    <recommendedName>
        <fullName evidence="9">Peptidase M43 pregnancy-associated plasma-A domain-containing protein</fullName>
    </recommendedName>
</protein>
<evidence type="ECO:0000256" key="6">
    <source>
        <dbReference type="ARBA" id="ARBA00022833"/>
    </source>
</evidence>
<feature type="domain" description="Peptidase M43 pregnancy-associated plasma-A" evidence="9">
    <location>
        <begin position="180"/>
        <end position="293"/>
    </location>
</feature>
<dbReference type="OrthoDB" id="536211at2759"/>
<keyword evidence="7" id="KW-0482">Metalloprotease</keyword>
<evidence type="ECO:0000259" key="9">
    <source>
        <dbReference type="Pfam" id="PF05572"/>
    </source>
</evidence>
<evidence type="ECO:0000256" key="2">
    <source>
        <dbReference type="ARBA" id="ARBA00022670"/>
    </source>
</evidence>
<keyword evidence="6" id="KW-0862">Zinc</keyword>
<dbReference type="PANTHER" id="PTHR47466:SF1">
    <property type="entry name" value="METALLOPROTEASE MEP1 (AFU_ORTHOLOGUE AFUA_1G07730)-RELATED"/>
    <property type="match status" value="1"/>
</dbReference>
<dbReference type="Pfam" id="PF05572">
    <property type="entry name" value="Peptidase_M43"/>
    <property type="match status" value="1"/>
</dbReference>
<evidence type="ECO:0000313" key="11">
    <source>
        <dbReference type="Proteomes" id="UP001152607"/>
    </source>
</evidence>
<reference evidence="10" key="1">
    <citation type="submission" date="2023-01" db="EMBL/GenBank/DDBJ databases">
        <authorList>
            <person name="Van Ghelder C."/>
            <person name="Rancurel C."/>
        </authorList>
    </citation>
    <scope>NUCLEOTIDE SEQUENCE</scope>
    <source>
        <strain evidence="10">CNCM I-4278</strain>
    </source>
</reference>
<evidence type="ECO:0000256" key="5">
    <source>
        <dbReference type="ARBA" id="ARBA00022801"/>
    </source>
</evidence>
<organism evidence="10 11">
    <name type="scientific">Periconia digitata</name>
    <dbReference type="NCBI Taxonomy" id="1303443"/>
    <lineage>
        <taxon>Eukaryota</taxon>
        <taxon>Fungi</taxon>
        <taxon>Dikarya</taxon>
        <taxon>Ascomycota</taxon>
        <taxon>Pezizomycotina</taxon>
        <taxon>Dothideomycetes</taxon>
        <taxon>Pleosporomycetidae</taxon>
        <taxon>Pleosporales</taxon>
        <taxon>Massarineae</taxon>
        <taxon>Periconiaceae</taxon>
        <taxon>Periconia</taxon>
    </lineage>
</organism>
<keyword evidence="3" id="KW-0479">Metal-binding</keyword>
<evidence type="ECO:0000256" key="7">
    <source>
        <dbReference type="ARBA" id="ARBA00023049"/>
    </source>
</evidence>
<evidence type="ECO:0000256" key="3">
    <source>
        <dbReference type="ARBA" id="ARBA00022723"/>
    </source>
</evidence>
<dbReference type="GO" id="GO:0006508">
    <property type="term" value="P:proteolysis"/>
    <property type="evidence" value="ECO:0007669"/>
    <property type="project" value="UniProtKB-KW"/>
</dbReference>
<evidence type="ECO:0000313" key="10">
    <source>
        <dbReference type="EMBL" id="CAI6338984.1"/>
    </source>
</evidence>
<dbReference type="InterPro" id="IPR008754">
    <property type="entry name" value="Peptidase_M43"/>
</dbReference>
<dbReference type="SUPFAM" id="SSF55486">
    <property type="entry name" value="Metalloproteases ('zincins'), catalytic domain"/>
    <property type="match status" value="1"/>
</dbReference>
<gene>
    <name evidence="10" type="ORF">PDIGIT_LOCUS12121</name>
</gene>
<keyword evidence="11" id="KW-1185">Reference proteome</keyword>
<evidence type="ECO:0000256" key="8">
    <source>
        <dbReference type="ARBA" id="ARBA00023157"/>
    </source>
</evidence>
<dbReference type="Gene3D" id="3.40.390.10">
    <property type="entry name" value="Collagenase (Catalytic Domain)"/>
    <property type="match status" value="1"/>
</dbReference>
<accession>A0A9W4UPB9</accession>
<sequence length="301" mass="32825">MKSFTYLSALMGVSSAYVYPRGTANKAAGFVDSDCPSPGEDFWALSAMVAGEEKMKRELLEQDPTNVTLSARADVTIDTYIHIVATGPNQADGMVLDDQIMKQMVVINDAFNKRGFSFKLAGTSRTVSQDLAIIDNKEEKTEKLGAKFRRGNYQALNLYIVKDMPGNIAGDCSLPMTRHGGKYLHDGCRFNYDTLPAKGDGKVLVHEIGHWLGLAHTFQEGDTNTLNPSCTAGHGDDVADTPVHLRPQTGSCDPVKSCPGVAGSDPVSNFMNYTPSKCWTGFTDGQATRMHSMWEVRKNAK</sequence>
<dbReference type="PANTHER" id="PTHR47466">
    <property type="match status" value="1"/>
</dbReference>
<dbReference type="InterPro" id="IPR024079">
    <property type="entry name" value="MetalloPept_cat_dom_sf"/>
</dbReference>
<evidence type="ECO:0000256" key="4">
    <source>
        <dbReference type="ARBA" id="ARBA00022729"/>
    </source>
</evidence>